<accession>A0A975HJY8</accession>
<dbReference type="InterPro" id="IPR036513">
    <property type="entry name" value="STAS_dom_sf"/>
</dbReference>
<keyword evidence="3" id="KW-1185">Reference proteome</keyword>
<evidence type="ECO:0000313" key="2">
    <source>
        <dbReference type="EMBL" id="QTH70481.1"/>
    </source>
</evidence>
<protein>
    <submittedName>
        <fullName evidence="2">STAS domain-containing protein</fullName>
    </submittedName>
</protein>
<dbReference type="Gene3D" id="3.30.750.24">
    <property type="entry name" value="STAS domain"/>
    <property type="match status" value="1"/>
</dbReference>
<proteinExistence type="predicted"/>
<dbReference type="InterPro" id="IPR058548">
    <property type="entry name" value="MlaB-like_STAS"/>
</dbReference>
<dbReference type="EMBL" id="CP072133">
    <property type="protein sequence ID" value="QTH70481.1"/>
    <property type="molecule type" value="Genomic_DNA"/>
</dbReference>
<dbReference type="Pfam" id="PF13466">
    <property type="entry name" value="STAS_2"/>
    <property type="match status" value="1"/>
</dbReference>
<dbReference type="PROSITE" id="PS50801">
    <property type="entry name" value="STAS"/>
    <property type="match status" value="1"/>
</dbReference>
<reference evidence="2" key="1">
    <citation type="submission" date="2021-03" db="EMBL/GenBank/DDBJ databases">
        <title>Complete Genome of Pseudoalteromonas xiamenensis STKMTI.2, a new potential marine bacterium producing anti-Vibrio compounds.</title>
        <authorList>
            <person name="Handayani D.P."/>
            <person name="Isnansetyo A."/>
            <person name="Istiqomah I."/>
            <person name="Jumina J."/>
        </authorList>
    </citation>
    <scope>NUCLEOTIDE SEQUENCE</scope>
    <source>
        <strain evidence="2">STKMTI.2</strain>
    </source>
</reference>
<sequence length="90" mass="10087">MLKLPSELAVSHVEELHQQLLHEIHDVRDITVDVSDVIRVDTATVQLLCALQKQLLSVGHKVVWHGKSEALSESVKDLGLSEFLNLQIEL</sequence>
<dbReference type="RefSeq" id="WP_208842071.1">
    <property type="nucleotide sequence ID" value="NZ_CP072133.1"/>
</dbReference>
<organism evidence="2 3">
    <name type="scientific">Pseudoalteromonas xiamenensis</name>
    <dbReference type="NCBI Taxonomy" id="882626"/>
    <lineage>
        <taxon>Bacteria</taxon>
        <taxon>Pseudomonadati</taxon>
        <taxon>Pseudomonadota</taxon>
        <taxon>Gammaproteobacteria</taxon>
        <taxon>Alteromonadales</taxon>
        <taxon>Pseudoalteromonadaceae</taxon>
        <taxon>Pseudoalteromonas</taxon>
    </lineage>
</organism>
<dbReference type="PANTHER" id="PTHR35849">
    <property type="entry name" value="BLR2341 PROTEIN"/>
    <property type="match status" value="1"/>
</dbReference>
<evidence type="ECO:0000313" key="3">
    <source>
        <dbReference type="Proteomes" id="UP000664904"/>
    </source>
</evidence>
<dbReference type="InterPro" id="IPR002645">
    <property type="entry name" value="STAS_dom"/>
</dbReference>
<dbReference type="SUPFAM" id="SSF52091">
    <property type="entry name" value="SpoIIaa-like"/>
    <property type="match status" value="1"/>
</dbReference>
<evidence type="ECO:0000259" key="1">
    <source>
        <dbReference type="PROSITE" id="PS50801"/>
    </source>
</evidence>
<feature type="domain" description="STAS" evidence="1">
    <location>
        <begin position="1"/>
        <end position="90"/>
    </location>
</feature>
<gene>
    <name evidence="2" type="ORF">J5O05_10830</name>
</gene>
<dbReference type="Proteomes" id="UP000664904">
    <property type="component" value="Chromosome"/>
</dbReference>
<dbReference type="InterPro" id="IPR052746">
    <property type="entry name" value="MlaB_ABC_Transporter"/>
</dbReference>
<dbReference type="KEGG" id="pxi:J5O05_10830"/>
<dbReference type="AlphaFoldDB" id="A0A975HJY8"/>
<dbReference type="PANTHER" id="PTHR35849:SF2">
    <property type="entry name" value="BLR2341 PROTEIN"/>
    <property type="match status" value="1"/>
</dbReference>
<name>A0A975HJY8_9GAMM</name>